<proteinExistence type="predicted"/>
<sequence length="170" mass="19462">MTKGHTKVTLYKTLILPVLMYGAETWTMGKSLSTKDLKTLGVTNWRQHAEDRNDLRSILIQAQTDTRFKVLVHEPVRTNVQKLPPAFFFEELRGGGKPFSSLTSGCKRPPWDKAVKAGAHVKLSTFLYLALDILQLHFKIYIRKHCTMGERETATQKGRKENYHKTVFSV</sequence>
<name>A0A0L0C5T8_LUCCU</name>
<feature type="chain" id="PRO_5005535844" evidence="1">
    <location>
        <begin position="26"/>
        <end position="170"/>
    </location>
</feature>
<evidence type="ECO:0000313" key="2">
    <source>
        <dbReference type="EMBL" id="KNC27758.1"/>
    </source>
</evidence>
<keyword evidence="3" id="KW-1185">Reference proteome</keyword>
<dbReference type="Proteomes" id="UP000037069">
    <property type="component" value="Unassembled WGS sequence"/>
</dbReference>
<dbReference type="EMBL" id="JRES01000850">
    <property type="protein sequence ID" value="KNC27758.1"/>
    <property type="molecule type" value="Genomic_DNA"/>
</dbReference>
<protein>
    <submittedName>
        <fullName evidence="2">Uncharacterized protein</fullName>
    </submittedName>
</protein>
<reference evidence="2 3" key="1">
    <citation type="journal article" date="2015" name="Nat. Commun.">
        <title>Lucilia cuprina genome unlocks parasitic fly biology to underpin future interventions.</title>
        <authorList>
            <person name="Anstead C.A."/>
            <person name="Korhonen P.K."/>
            <person name="Young N.D."/>
            <person name="Hall R.S."/>
            <person name="Jex A.R."/>
            <person name="Murali S.C."/>
            <person name="Hughes D.S."/>
            <person name="Lee S.F."/>
            <person name="Perry T."/>
            <person name="Stroehlein A.J."/>
            <person name="Ansell B.R."/>
            <person name="Breugelmans B."/>
            <person name="Hofmann A."/>
            <person name="Qu J."/>
            <person name="Dugan S."/>
            <person name="Lee S.L."/>
            <person name="Chao H."/>
            <person name="Dinh H."/>
            <person name="Han Y."/>
            <person name="Doddapaneni H.V."/>
            <person name="Worley K.C."/>
            <person name="Muzny D.M."/>
            <person name="Ioannidis P."/>
            <person name="Waterhouse R.M."/>
            <person name="Zdobnov E.M."/>
            <person name="James P.J."/>
            <person name="Bagnall N.H."/>
            <person name="Kotze A.C."/>
            <person name="Gibbs R.A."/>
            <person name="Richards S."/>
            <person name="Batterham P."/>
            <person name="Gasser R.B."/>
        </authorList>
    </citation>
    <scope>NUCLEOTIDE SEQUENCE [LARGE SCALE GENOMIC DNA]</scope>
    <source>
        <strain evidence="2 3">LS</strain>
        <tissue evidence="2">Full body</tissue>
    </source>
</reference>
<organism evidence="2 3">
    <name type="scientific">Lucilia cuprina</name>
    <name type="common">Green bottle fly</name>
    <name type="synonym">Australian sheep blowfly</name>
    <dbReference type="NCBI Taxonomy" id="7375"/>
    <lineage>
        <taxon>Eukaryota</taxon>
        <taxon>Metazoa</taxon>
        <taxon>Ecdysozoa</taxon>
        <taxon>Arthropoda</taxon>
        <taxon>Hexapoda</taxon>
        <taxon>Insecta</taxon>
        <taxon>Pterygota</taxon>
        <taxon>Neoptera</taxon>
        <taxon>Endopterygota</taxon>
        <taxon>Diptera</taxon>
        <taxon>Brachycera</taxon>
        <taxon>Muscomorpha</taxon>
        <taxon>Oestroidea</taxon>
        <taxon>Calliphoridae</taxon>
        <taxon>Luciliinae</taxon>
        <taxon>Lucilia</taxon>
    </lineage>
</organism>
<accession>A0A0L0C5T8</accession>
<gene>
    <name evidence="2" type="ORF">FF38_03120</name>
</gene>
<dbReference type="AlphaFoldDB" id="A0A0L0C5T8"/>
<feature type="signal peptide" evidence="1">
    <location>
        <begin position="1"/>
        <end position="25"/>
    </location>
</feature>
<evidence type="ECO:0000313" key="3">
    <source>
        <dbReference type="Proteomes" id="UP000037069"/>
    </source>
</evidence>
<evidence type="ECO:0000256" key="1">
    <source>
        <dbReference type="SAM" id="SignalP"/>
    </source>
</evidence>
<keyword evidence="1" id="KW-0732">Signal</keyword>
<comment type="caution">
    <text evidence="2">The sequence shown here is derived from an EMBL/GenBank/DDBJ whole genome shotgun (WGS) entry which is preliminary data.</text>
</comment>